<sequence length="65" mass="7038">MLLFNHEALSGLLIWGAGSLAQNGWDGVAILWPRLAVSCVAAWFLLRPLAVLELDDASAKSLGYR</sequence>
<keyword evidence="9" id="KW-1185">Reference proteome</keyword>
<evidence type="ECO:0000256" key="5">
    <source>
        <dbReference type="ARBA" id="ARBA00022692"/>
    </source>
</evidence>
<evidence type="ECO:0000256" key="4">
    <source>
        <dbReference type="ARBA" id="ARBA00022475"/>
    </source>
</evidence>
<dbReference type="Gene3D" id="1.10.3470.10">
    <property type="entry name" value="ABC transporter involved in vitamin B12 uptake, BtuC"/>
    <property type="match status" value="1"/>
</dbReference>
<evidence type="ECO:0000313" key="9">
    <source>
        <dbReference type="Proteomes" id="UP000289555"/>
    </source>
</evidence>
<dbReference type="InterPro" id="IPR037294">
    <property type="entry name" value="ABC_BtuC-like"/>
</dbReference>
<keyword evidence="7" id="KW-0472">Membrane</keyword>
<dbReference type="SUPFAM" id="SSF81345">
    <property type="entry name" value="ABC transporter involved in vitamin B12 uptake, BtuC"/>
    <property type="match status" value="1"/>
</dbReference>
<gene>
    <name evidence="8" type="ORF">HORIV_14750</name>
</gene>
<dbReference type="Pfam" id="PF01032">
    <property type="entry name" value="FecCD"/>
    <property type="match status" value="1"/>
</dbReference>
<name>A0ABM7GF44_9GAMM</name>
<keyword evidence="6" id="KW-1133">Transmembrane helix</keyword>
<comment type="similarity">
    <text evidence="2">Belongs to the binding-protein-dependent transport system permease family. FecCD subfamily.</text>
</comment>
<evidence type="ECO:0000256" key="7">
    <source>
        <dbReference type="ARBA" id="ARBA00023136"/>
    </source>
</evidence>
<protein>
    <submittedName>
        <fullName evidence="8">Uncharacterized protein</fullName>
    </submittedName>
</protein>
<keyword evidence="3" id="KW-0813">Transport</keyword>
<evidence type="ECO:0000256" key="3">
    <source>
        <dbReference type="ARBA" id="ARBA00022448"/>
    </source>
</evidence>
<evidence type="ECO:0000256" key="1">
    <source>
        <dbReference type="ARBA" id="ARBA00004651"/>
    </source>
</evidence>
<proteinExistence type="inferred from homology"/>
<comment type="subcellular location">
    <subcellularLocation>
        <location evidence="1">Cell membrane</location>
        <topology evidence="1">Multi-pass membrane protein</topology>
    </subcellularLocation>
</comment>
<dbReference type="InterPro" id="IPR000522">
    <property type="entry name" value="ABC_transptr_permease_BtuC"/>
</dbReference>
<evidence type="ECO:0000313" key="8">
    <source>
        <dbReference type="EMBL" id="BBI49054.1"/>
    </source>
</evidence>
<reference evidence="9" key="1">
    <citation type="journal article" date="2019" name="Microbiol. Resour. Announc.">
        <title>Complete Genome Sequence of Halomonas olivaria, a Moderately Halophilic Bacterium Isolated from Olive Processing Effluents, Obtained by Nanopore Sequencing.</title>
        <authorList>
            <person name="Nagata S."/>
            <person name="Ii K.M."/>
            <person name="Tsukimi T."/>
            <person name="Miura M.C."/>
            <person name="Galipon J."/>
            <person name="Arakawa K."/>
        </authorList>
    </citation>
    <scope>NUCLEOTIDE SEQUENCE [LARGE SCALE GENOMIC DNA]</scope>
    <source>
        <strain evidence="9">TYRC17</strain>
    </source>
</reference>
<dbReference type="EMBL" id="AP019416">
    <property type="protein sequence ID" value="BBI49054.1"/>
    <property type="molecule type" value="Genomic_DNA"/>
</dbReference>
<evidence type="ECO:0000256" key="2">
    <source>
        <dbReference type="ARBA" id="ARBA00007935"/>
    </source>
</evidence>
<keyword evidence="5" id="KW-0812">Transmembrane</keyword>
<keyword evidence="4" id="KW-1003">Cell membrane</keyword>
<organism evidence="8 9">
    <name type="scientific">Vreelandella olivaria</name>
    <dbReference type="NCBI Taxonomy" id="390919"/>
    <lineage>
        <taxon>Bacteria</taxon>
        <taxon>Pseudomonadati</taxon>
        <taxon>Pseudomonadota</taxon>
        <taxon>Gammaproteobacteria</taxon>
        <taxon>Oceanospirillales</taxon>
        <taxon>Halomonadaceae</taxon>
        <taxon>Vreelandella</taxon>
    </lineage>
</organism>
<dbReference type="Proteomes" id="UP000289555">
    <property type="component" value="Chromosome"/>
</dbReference>
<accession>A0ABM7GF44</accession>
<evidence type="ECO:0000256" key="6">
    <source>
        <dbReference type="ARBA" id="ARBA00022989"/>
    </source>
</evidence>